<dbReference type="AlphaFoldDB" id="A0A1M7FIX0"/>
<accession>A0A1M7FIX0</accession>
<dbReference type="Gene3D" id="3.10.580.10">
    <property type="entry name" value="CBS-domain"/>
    <property type="match status" value="1"/>
</dbReference>
<feature type="domain" description="CBS" evidence="10">
    <location>
        <begin position="200"/>
        <end position="256"/>
    </location>
</feature>
<dbReference type="SMART" id="SM00116">
    <property type="entry name" value="CBS"/>
    <property type="match status" value="2"/>
</dbReference>
<comment type="similarity">
    <text evidence="2 9">Belongs to the SLC41A transporter family.</text>
</comment>
<dbReference type="EMBL" id="FRCR01000001">
    <property type="protein sequence ID" value="SHM03994.1"/>
    <property type="molecule type" value="Genomic_DNA"/>
</dbReference>
<keyword evidence="4 9" id="KW-0812">Transmembrane</keyword>
<evidence type="ECO:0000256" key="4">
    <source>
        <dbReference type="ARBA" id="ARBA00022692"/>
    </source>
</evidence>
<comment type="function">
    <text evidence="9">Acts as a magnesium transporter.</text>
</comment>
<dbReference type="OrthoDB" id="9790355at2"/>
<dbReference type="SUPFAM" id="SSF158791">
    <property type="entry name" value="MgtE N-terminal domain-like"/>
    <property type="match status" value="1"/>
</dbReference>
<dbReference type="InterPro" id="IPR036739">
    <property type="entry name" value="SLC41_membr_dom_sf"/>
</dbReference>
<dbReference type="InterPro" id="IPR006669">
    <property type="entry name" value="MgtE_transporter"/>
</dbReference>
<dbReference type="SUPFAM" id="SSF54631">
    <property type="entry name" value="CBS-domain pair"/>
    <property type="match status" value="1"/>
</dbReference>
<evidence type="ECO:0000256" key="1">
    <source>
        <dbReference type="ARBA" id="ARBA00004141"/>
    </source>
</evidence>
<proteinExistence type="inferred from homology"/>
<keyword evidence="7 9" id="KW-0472">Membrane</keyword>
<dbReference type="NCBIfam" id="TIGR00400">
    <property type="entry name" value="mgtE"/>
    <property type="match status" value="1"/>
</dbReference>
<comment type="subunit">
    <text evidence="9">Homodimer.</text>
</comment>
<dbReference type="SUPFAM" id="SSF161093">
    <property type="entry name" value="MgtE membrane domain-like"/>
    <property type="match status" value="1"/>
</dbReference>
<keyword evidence="5 9" id="KW-0460">Magnesium</keyword>
<keyword evidence="12" id="KW-1185">Reference proteome</keyword>
<keyword evidence="3 9" id="KW-0813">Transport</keyword>
<dbReference type="PROSITE" id="PS51371">
    <property type="entry name" value="CBS"/>
    <property type="match status" value="2"/>
</dbReference>
<evidence type="ECO:0000256" key="3">
    <source>
        <dbReference type="ARBA" id="ARBA00022448"/>
    </source>
</evidence>
<dbReference type="InterPro" id="IPR006667">
    <property type="entry name" value="SLC41_membr_dom"/>
</dbReference>
<feature type="transmembrane region" description="Helical" evidence="9">
    <location>
        <begin position="422"/>
        <end position="445"/>
    </location>
</feature>
<feature type="transmembrane region" description="Helical" evidence="9">
    <location>
        <begin position="385"/>
        <end position="410"/>
    </location>
</feature>
<dbReference type="Pfam" id="PF01769">
    <property type="entry name" value="MgtE"/>
    <property type="match status" value="1"/>
</dbReference>
<comment type="caution">
    <text evidence="9">Lacks conserved residue(s) required for the propagation of feature annotation.</text>
</comment>
<dbReference type="GO" id="GO:0015095">
    <property type="term" value="F:magnesium ion transmembrane transporter activity"/>
    <property type="evidence" value="ECO:0007669"/>
    <property type="project" value="UniProtKB-UniRule"/>
</dbReference>
<dbReference type="GO" id="GO:0005886">
    <property type="term" value="C:plasma membrane"/>
    <property type="evidence" value="ECO:0007669"/>
    <property type="project" value="UniProtKB-SubCell"/>
</dbReference>
<dbReference type="SMART" id="SM00924">
    <property type="entry name" value="MgtE_N"/>
    <property type="match status" value="1"/>
</dbReference>
<evidence type="ECO:0000256" key="2">
    <source>
        <dbReference type="ARBA" id="ARBA00009749"/>
    </source>
</evidence>
<gene>
    <name evidence="11" type="ORF">SAMN05660826_00037</name>
</gene>
<evidence type="ECO:0000313" key="11">
    <source>
        <dbReference type="EMBL" id="SHM03994.1"/>
    </source>
</evidence>
<dbReference type="CDD" id="cd04606">
    <property type="entry name" value="CBS_pair_Mg_transporter"/>
    <property type="match status" value="1"/>
</dbReference>
<dbReference type="PANTHER" id="PTHR43773">
    <property type="entry name" value="MAGNESIUM TRANSPORTER MGTE"/>
    <property type="match status" value="1"/>
</dbReference>
<keyword evidence="9" id="KW-0479">Metal-binding</keyword>
<comment type="subcellular location">
    <subcellularLocation>
        <location evidence="9">Cell membrane</location>
        <topology evidence="9">Multi-pass membrane protein</topology>
    </subcellularLocation>
    <subcellularLocation>
        <location evidence="1">Membrane</location>
        <topology evidence="1">Multi-pass membrane protein</topology>
    </subcellularLocation>
</comment>
<dbReference type="PANTHER" id="PTHR43773:SF1">
    <property type="entry name" value="MAGNESIUM TRANSPORTER MGTE"/>
    <property type="match status" value="1"/>
</dbReference>
<feature type="domain" description="CBS" evidence="10">
    <location>
        <begin position="136"/>
        <end position="198"/>
    </location>
</feature>
<evidence type="ECO:0000256" key="5">
    <source>
        <dbReference type="ARBA" id="ARBA00022842"/>
    </source>
</evidence>
<evidence type="ECO:0000256" key="6">
    <source>
        <dbReference type="ARBA" id="ARBA00022989"/>
    </source>
</evidence>
<sequence length="447" mass="49274">MGTSLNSNEIKQLLREGNFIKVVEILKDSHPVDIAELFSDLESQECLELFKKLEFGTARDVLEELEPEKVTFILTHIAPEEAALLLKEMSTDDLADYLGMLPESARQKFLHIMHQQEQNEIRSLLLYDENTAGGRMTTEFIAFPKDMKAKEALDKLAEIAPDAEMIYYVYVVDDGGKLLGVLSLRDLVLSEPDIPLSEIMYTDVKKVFATQDQEEVIRLMAKYGFLALPVVDENNVLLGIVTFDDVMDAAQEEATEDILKMAGASEEIAPEKTSPLFRARRRLPWILVALFGEIVSGNVIKNFSETLQAVVALSFFIPLLMDMGGNVGTQSAAIVVRGLAIGQIEPLLIWKNVIRESGVGAILGLINGAIVAAIAYLWQGAPALGLVIGLSMAMNLTIAAFLGTFIPLMWNRLGRDPAVTSGPFVTTLLDVIGLLVYFSTARLILRL</sequence>
<dbReference type="InterPro" id="IPR006668">
    <property type="entry name" value="Mg_transptr_MgtE_intracell_dom"/>
</dbReference>
<organism evidence="11 12">
    <name type="scientific">Caldanaerovirga acetigignens</name>
    <dbReference type="NCBI Taxonomy" id="447595"/>
    <lineage>
        <taxon>Bacteria</taxon>
        <taxon>Bacillati</taxon>
        <taxon>Bacillota</taxon>
        <taxon>Clostridia</taxon>
        <taxon>Thermosediminibacterales</taxon>
        <taxon>Thermosediminibacteraceae</taxon>
        <taxon>Caldanaerovirga</taxon>
    </lineage>
</organism>
<dbReference type="Pfam" id="PF03448">
    <property type="entry name" value="MgtE_N"/>
    <property type="match status" value="1"/>
</dbReference>
<name>A0A1M7FIX0_9FIRM</name>
<evidence type="ECO:0000256" key="7">
    <source>
        <dbReference type="ARBA" id="ARBA00023136"/>
    </source>
</evidence>
<reference evidence="12" key="1">
    <citation type="submission" date="2016-11" db="EMBL/GenBank/DDBJ databases">
        <authorList>
            <person name="Varghese N."/>
            <person name="Submissions S."/>
        </authorList>
    </citation>
    <scope>NUCLEOTIDE SEQUENCE [LARGE SCALE GENOMIC DNA]</scope>
    <source>
        <strain evidence="12">DSM 18802</strain>
    </source>
</reference>
<dbReference type="InterPro" id="IPR000644">
    <property type="entry name" value="CBS_dom"/>
</dbReference>
<dbReference type="Gene3D" id="1.10.357.20">
    <property type="entry name" value="SLC41 divalent cation transporters, integral membrane domain"/>
    <property type="match status" value="1"/>
</dbReference>
<dbReference type="STRING" id="447595.SAMN05660826_00037"/>
<dbReference type="Proteomes" id="UP000184375">
    <property type="component" value="Unassembled WGS sequence"/>
</dbReference>
<evidence type="ECO:0000256" key="9">
    <source>
        <dbReference type="RuleBase" id="RU362011"/>
    </source>
</evidence>
<evidence type="ECO:0000259" key="10">
    <source>
        <dbReference type="PROSITE" id="PS51371"/>
    </source>
</evidence>
<dbReference type="InterPro" id="IPR038076">
    <property type="entry name" value="MgtE_N_sf"/>
</dbReference>
<dbReference type="GO" id="GO:0046872">
    <property type="term" value="F:metal ion binding"/>
    <property type="evidence" value="ECO:0007669"/>
    <property type="project" value="UniProtKB-KW"/>
</dbReference>
<dbReference type="Gene3D" id="1.25.60.10">
    <property type="entry name" value="MgtE N-terminal domain-like"/>
    <property type="match status" value="1"/>
</dbReference>
<dbReference type="Pfam" id="PF00571">
    <property type="entry name" value="CBS"/>
    <property type="match status" value="2"/>
</dbReference>
<dbReference type="InterPro" id="IPR046342">
    <property type="entry name" value="CBS_dom_sf"/>
</dbReference>
<keyword evidence="8" id="KW-0129">CBS domain</keyword>
<keyword evidence="9" id="KW-1003">Cell membrane</keyword>
<protein>
    <recommendedName>
        <fullName evidence="9">Magnesium transporter MgtE</fullName>
    </recommendedName>
</protein>
<evidence type="ECO:0000313" key="12">
    <source>
        <dbReference type="Proteomes" id="UP000184375"/>
    </source>
</evidence>
<feature type="transmembrane region" description="Helical" evidence="9">
    <location>
        <begin position="359"/>
        <end position="378"/>
    </location>
</feature>
<keyword evidence="6 9" id="KW-1133">Transmembrane helix</keyword>
<evidence type="ECO:0000256" key="8">
    <source>
        <dbReference type="PROSITE-ProRule" id="PRU00703"/>
    </source>
</evidence>
<dbReference type="RefSeq" id="WP_143156164.1">
    <property type="nucleotide sequence ID" value="NZ_FRCR01000001.1"/>
</dbReference>